<dbReference type="AlphaFoldDB" id="A0A1E3P6V8"/>
<evidence type="ECO:0000313" key="2">
    <source>
        <dbReference type="Proteomes" id="UP000094112"/>
    </source>
</evidence>
<protein>
    <submittedName>
        <fullName evidence="1">Uncharacterized protein</fullName>
    </submittedName>
</protein>
<dbReference type="GeneID" id="30202779"/>
<dbReference type="EMBL" id="KV454209">
    <property type="protein sequence ID" value="ODQ61171.1"/>
    <property type="molecule type" value="Genomic_DNA"/>
</dbReference>
<keyword evidence="2" id="KW-1185">Reference proteome</keyword>
<dbReference type="RefSeq" id="XP_019040378.1">
    <property type="nucleotide sequence ID" value="XM_019185533.1"/>
</dbReference>
<name>A0A1E3P6V8_WICAA</name>
<gene>
    <name evidence="1" type="ORF">WICANDRAFT_83383</name>
</gene>
<sequence length="91" mass="10749">MALDLQVVNIKLLAARLRCWTCPTSTLFDWSQLVINNYKITLVKTCECRRMANKVECNDWVFLQVEANLCYFNLYRSRIFVNMKSIIHISL</sequence>
<organism evidence="1 2">
    <name type="scientific">Wickerhamomyces anomalus (strain ATCC 58044 / CBS 1984 / NCYC 433 / NRRL Y-366-8)</name>
    <name type="common">Yeast</name>
    <name type="synonym">Hansenula anomala</name>
    <dbReference type="NCBI Taxonomy" id="683960"/>
    <lineage>
        <taxon>Eukaryota</taxon>
        <taxon>Fungi</taxon>
        <taxon>Dikarya</taxon>
        <taxon>Ascomycota</taxon>
        <taxon>Saccharomycotina</taxon>
        <taxon>Saccharomycetes</taxon>
        <taxon>Phaffomycetales</taxon>
        <taxon>Wickerhamomycetaceae</taxon>
        <taxon>Wickerhamomyces</taxon>
    </lineage>
</organism>
<proteinExistence type="predicted"/>
<evidence type="ECO:0000313" key="1">
    <source>
        <dbReference type="EMBL" id="ODQ61171.1"/>
    </source>
</evidence>
<accession>A0A1E3P6V8</accession>
<reference evidence="1 2" key="1">
    <citation type="journal article" date="2016" name="Proc. Natl. Acad. Sci. U.S.A.">
        <title>Comparative genomics of biotechnologically important yeasts.</title>
        <authorList>
            <person name="Riley R."/>
            <person name="Haridas S."/>
            <person name="Wolfe K.H."/>
            <person name="Lopes M.R."/>
            <person name="Hittinger C.T."/>
            <person name="Goeker M."/>
            <person name="Salamov A.A."/>
            <person name="Wisecaver J.H."/>
            <person name="Long T.M."/>
            <person name="Calvey C.H."/>
            <person name="Aerts A.L."/>
            <person name="Barry K.W."/>
            <person name="Choi C."/>
            <person name="Clum A."/>
            <person name="Coughlan A.Y."/>
            <person name="Deshpande S."/>
            <person name="Douglass A.P."/>
            <person name="Hanson S.J."/>
            <person name="Klenk H.-P."/>
            <person name="LaButti K.M."/>
            <person name="Lapidus A."/>
            <person name="Lindquist E.A."/>
            <person name="Lipzen A.M."/>
            <person name="Meier-Kolthoff J.P."/>
            <person name="Ohm R.A."/>
            <person name="Otillar R.P."/>
            <person name="Pangilinan J.L."/>
            <person name="Peng Y."/>
            <person name="Rokas A."/>
            <person name="Rosa C.A."/>
            <person name="Scheuner C."/>
            <person name="Sibirny A.A."/>
            <person name="Slot J.C."/>
            <person name="Stielow J.B."/>
            <person name="Sun H."/>
            <person name="Kurtzman C.P."/>
            <person name="Blackwell M."/>
            <person name="Grigoriev I.V."/>
            <person name="Jeffries T.W."/>
        </authorList>
    </citation>
    <scope>NUCLEOTIDE SEQUENCE [LARGE SCALE GENOMIC DNA]</scope>
    <source>
        <strain evidence="2">ATCC 58044 / CBS 1984 / NCYC 433 / NRRL Y-366-8</strain>
    </source>
</reference>
<dbReference type="Proteomes" id="UP000094112">
    <property type="component" value="Unassembled WGS sequence"/>
</dbReference>